<feature type="region of interest" description="Disordered" evidence="1">
    <location>
        <begin position="44"/>
        <end position="74"/>
    </location>
</feature>
<reference evidence="2" key="2">
    <citation type="journal article" date="2022" name="Hortic Res">
        <title>The genome of Dioscorea zingiberensis sheds light on the biosynthesis, origin and evolution of the medicinally important diosgenin saponins.</title>
        <authorList>
            <person name="Li Y."/>
            <person name="Tan C."/>
            <person name="Li Z."/>
            <person name="Guo J."/>
            <person name="Li S."/>
            <person name="Chen X."/>
            <person name="Wang C."/>
            <person name="Dai X."/>
            <person name="Yang H."/>
            <person name="Song W."/>
            <person name="Hou L."/>
            <person name="Xu J."/>
            <person name="Tong Z."/>
            <person name="Xu A."/>
            <person name="Yuan X."/>
            <person name="Wang W."/>
            <person name="Yang Q."/>
            <person name="Chen L."/>
            <person name="Sun Z."/>
            <person name="Wang K."/>
            <person name="Pan B."/>
            <person name="Chen J."/>
            <person name="Bao Y."/>
            <person name="Liu F."/>
            <person name="Qi X."/>
            <person name="Gang D.R."/>
            <person name="Wen J."/>
            <person name="Li J."/>
        </authorList>
    </citation>
    <scope>NUCLEOTIDE SEQUENCE</scope>
    <source>
        <strain evidence="2">Dzin_1.0</strain>
    </source>
</reference>
<proteinExistence type="predicted"/>
<reference evidence="2" key="1">
    <citation type="submission" date="2021-03" db="EMBL/GenBank/DDBJ databases">
        <authorList>
            <person name="Li Z."/>
            <person name="Yang C."/>
        </authorList>
    </citation>
    <scope>NUCLEOTIDE SEQUENCE</scope>
    <source>
        <strain evidence="2">Dzin_1.0</strain>
        <tissue evidence="2">Leaf</tissue>
    </source>
</reference>
<keyword evidence="3" id="KW-1185">Reference proteome</keyword>
<evidence type="ECO:0000313" key="2">
    <source>
        <dbReference type="EMBL" id="KAJ0975492.1"/>
    </source>
</evidence>
<dbReference type="EMBL" id="JAGGNH010000004">
    <property type="protein sequence ID" value="KAJ0975492.1"/>
    <property type="molecule type" value="Genomic_DNA"/>
</dbReference>
<comment type="caution">
    <text evidence="2">The sequence shown here is derived from an EMBL/GenBank/DDBJ whole genome shotgun (WGS) entry which is preliminary data.</text>
</comment>
<dbReference type="PANTHER" id="PTHR36486:SF2">
    <property type="entry name" value="OS01G0977800 PROTEIN"/>
    <property type="match status" value="1"/>
</dbReference>
<evidence type="ECO:0000313" key="3">
    <source>
        <dbReference type="Proteomes" id="UP001085076"/>
    </source>
</evidence>
<dbReference type="OrthoDB" id="1746176at2759"/>
<name>A0A9D5CN79_9LILI</name>
<evidence type="ECO:0000256" key="1">
    <source>
        <dbReference type="SAM" id="MobiDB-lite"/>
    </source>
</evidence>
<protein>
    <submittedName>
        <fullName evidence="2">Uncharacterized protein</fullName>
    </submittedName>
</protein>
<organism evidence="2 3">
    <name type="scientific">Dioscorea zingiberensis</name>
    <dbReference type="NCBI Taxonomy" id="325984"/>
    <lineage>
        <taxon>Eukaryota</taxon>
        <taxon>Viridiplantae</taxon>
        <taxon>Streptophyta</taxon>
        <taxon>Embryophyta</taxon>
        <taxon>Tracheophyta</taxon>
        <taxon>Spermatophyta</taxon>
        <taxon>Magnoliopsida</taxon>
        <taxon>Liliopsida</taxon>
        <taxon>Dioscoreales</taxon>
        <taxon>Dioscoreaceae</taxon>
        <taxon>Dioscorea</taxon>
    </lineage>
</organism>
<accession>A0A9D5CN79</accession>
<gene>
    <name evidence="2" type="ORF">J5N97_017457</name>
</gene>
<dbReference type="AlphaFoldDB" id="A0A9D5CN79"/>
<dbReference type="InterPro" id="IPR053057">
    <property type="entry name" value="XLG_GTP-binding"/>
</dbReference>
<dbReference type="PANTHER" id="PTHR36486">
    <property type="entry name" value="OS01G0977800 PROTEIN"/>
    <property type="match status" value="1"/>
</dbReference>
<feature type="compositionally biased region" description="Basic and acidic residues" evidence="1">
    <location>
        <begin position="52"/>
        <end position="66"/>
    </location>
</feature>
<dbReference type="Proteomes" id="UP001085076">
    <property type="component" value="Miscellaneous, Linkage group lg04"/>
</dbReference>
<sequence>MGDRATLAMARQELEGIYHGIPDDSVSLSFKDLASFQQSEVTVRRKSSMTQVREDPDESMKEKELELGESPSLDFSRGFQGTRESFQQIEDEMNHRVSVKNSMKKNKNKPLMVVVESNSTGVFDDATSFNVVCGRVYCRECVLRGMGDMAEGRKCIDCLGRRFSER</sequence>